<name>A0A7J6WXU7_THATH</name>
<accession>A0A7J6WXU7</accession>
<feature type="compositionally biased region" description="Gly residues" evidence="1">
    <location>
        <begin position="78"/>
        <end position="98"/>
    </location>
</feature>
<evidence type="ECO:0000313" key="4">
    <source>
        <dbReference type="EMBL" id="KAF5202271.1"/>
    </source>
</evidence>
<dbReference type="EMBL" id="JABWDY010008358">
    <property type="protein sequence ID" value="KAF5202271.1"/>
    <property type="molecule type" value="Genomic_DNA"/>
</dbReference>
<protein>
    <submittedName>
        <fullName evidence="4">Unc-13-like protein</fullName>
    </submittedName>
</protein>
<evidence type="ECO:0000259" key="2">
    <source>
        <dbReference type="PROSITE" id="PS51258"/>
    </source>
</evidence>
<evidence type="ECO:0000313" key="5">
    <source>
        <dbReference type="Proteomes" id="UP000554482"/>
    </source>
</evidence>
<proteinExistence type="predicted"/>
<feature type="domain" description="MHD1" evidence="2">
    <location>
        <begin position="584"/>
        <end position="726"/>
    </location>
</feature>
<comment type="caution">
    <text evidence="4">The sequence shown here is derived from an EMBL/GenBank/DDBJ whole genome shotgun (WGS) entry which is preliminary data.</text>
</comment>
<gene>
    <name evidence="4" type="ORF">FRX31_008136</name>
</gene>
<feature type="region of interest" description="Disordered" evidence="1">
    <location>
        <begin position="115"/>
        <end position="173"/>
    </location>
</feature>
<evidence type="ECO:0000256" key="1">
    <source>
        <dbReference type="SAM" id="MobiDB-lite"/>
    </source>
</evidence>
<sequence>MPSLKESLSQSSSHPSSSSIHFQTDLEFPFGKLDGLDQDDLRNTAYEIFFTSCRSSPGFGGGRNALSYYSATTTTQDTGGGDGIGNYNSNGGGSGSGSRQGLLMGTSRLKRMLGLRTTKKLSSPSSRRSYSIGGGGGGGSNSNSNPDSPRSICSSPGRPGFGFGFSNTAPPGMRLRRPMTSAEIMRQQMKVSEQSDNRLRKTLMRTLVGQMGRRAETIILPLELLRHLKPSEFDIPPEYHIWQKRQLKILEAGLVIHPNIPLDRSNIHAMQLRDVVRGSEIKSIDTSKNSETMRKLCNRVVSLSWRSNNGGPSDVCHWADGYPLNIHLYLALLHSIFDMRDETLVLDEVDELLELMKKTWSTLGINKLIHNVCFTWILFQQYVITEQTEPDLLSASLAMLSEVSNDVKRADREVIYFKVLSAALNSMQGWLERRLIDYHESFPKGATGLMENILSMALSTVKILEEDVSNLGVMQDRMDTEEDTAGNRVDYYIRSSLKIAFTKMLENGANNENTQVEDDTSQALIKLAKETEELAMREKELFSLVLKRWHPIAAGVAAMTLHSCYGVVLKRYLAGVPTLTNEMVKVLQGAGKLEKLLVQMVVEDSNDCEDGGKAMVREMVPYEVDSIISGLLKNWINERLKKGKEYLNRAKETENWNPRSKLQPYVHSAVLISNFAKETVEDFFDIPIAISDDLVQDLADGLELLFRDFTAFVAFCGSKQGFMPTLPPLTRCNKDSRFLKLWKKASPCRVAGEDSPKSESINGIHSRASTSRGTQRLYIRLNTLHYVLSQLHILDKMLSLAPRQTPSPLNRHSNKRRHLAPTLSYFDLARSSIQAACQHVSEVAAYRLIFVDSNYVFYDGFYVGDVANSRIRPALRILKQNLSLLAAILTDRAQPLAVKEVMKAIFEAFLMVLLAGGTTRMFTISDSEMIEDDFKSLKCIFCTYGEGLVSEEVVEKEADILEGIIGLMGQSTEQLIEDFRILACESSGLGAVGEGQKVPMPPTTGRWHRADPNTILRVLCYRNDSIANRFLKTTFQLAKRR</sequence>
<dbReference type="PROSITE" id="PS51258">
    <property type="entry name" value="MHD1"/>
    <property type="match status" value="1"/>
</dbReference>
<dbReference type="InterPro" id="IPR014772">
    <property type="entry name" value="Munc13_dom-2"/>
</dbReference>
<dbReference type="InterPro" id="IPR057984">
    <property type="entry name" value="PATROL1_C"/>
</dbReference>
<evidence type="ECO:0000259" key="3">
    <source>
        <dbReference type="PROSITE" id="PS51259"/>
    </source>
</evidence>
<feature type="domain" description="MHD2" evidence="3">
    <location>
        <begin position="868"/>
        <end position="979"/>
    </location>
</feature>
<feature type="compositionally biased region" description="Low complexity" evidence="1">
    <location>
        <begin position="122"/>
        <end position="131"/>
    </location>
</feature>
<reference evidence="4 5" key="1">
    <citation type="submission" date="2020-06" db="EMBL/GenBank/DDBJ databases">
        <title>Transcriptomic and genomic resources for Thalictrum thalictroides and T. hernandezii: Facilitating candidate gene discovery in an emerging model plant lineage.</title>
        <authorList>
            <person name="Arias T."/>
            <person name="Riano-Pachon D.M."/>
            <person name="Di Stilio V.S."/>
        </authorList>
    </citation>
    <scope>NUCLEOTIDE SEQUENCE [LARGE SCALE GENOMIC DNA]</scope>
    <source>
        <strain evidence="5">cv. WT478/WT964</strain>
        <tissue evidence="4">Leaves</tissue>
    </source>
</reference>
<dbReference type="PANTHER" id="PTHR31280:SF1">
    <property type="entry name" value="OS03G0138600 PROTEIN"/>
    <property type="match status" value="1"/>
</dbReference>
<feature type="region of interest" description="Disordered" evidence="1">
    <location>
        <begin position="75"/>
        <end position="102"/>
    </location>
</feature>
<dbReference type="Pfam" id="PF25761">
    <property type="entry name" value="TPR_PATROL1"/>
    <property type="match status" value="1"/>
</dbReference>
<keyword evidence="5" id="KW-1185">Reference proteome</keyword>
<dbReference type="PROSITE" id="PS51259">
    <property type="entry name" value="MHD2"/>
    <property type="match status" value="1"/>
</dbReference>
<dbReference type="Proteomes" id="UP000554482">
    <property type="component" value="Unassembled WGS sequence"/>
</dbReference>
<organism evidence="4 5">
    <name type="scientific">Thalictrum thalictroides</name>
    <name type="common">Rue-anemone</name>
    <name type="synonym">Anemone thalictroides</name>
    <dbReference type="NCBI Taxonomy" id="46969"/>
    <lineage>
        <taxon>Eukaryota</taxon>
        <taxon>Viridiplantae</taxon>
        <taxon>Streptophyta</taxon>
        <taxon>Embryophyta</taxon>
        <taxon>Tracheophyta</taxon>
        <taxon>Spermatophyta</taxon>
        <taxon>Magnoliopsida</taxon>
        <taxon>Ranunculales</taxon>
        <taxon>Ranunculaceae</taxon>
        <taxon>Thalictroideae</taxon>
        <taxon>Thalictrum</taxon>
    </lineage>
</organism>
<dbReference type="InterPro" id="IPR014770">
    <property type="entry name" value="Munc13_1"/>
</dbReference>
<feature type="compositionally biased region" description="Low complexity" evidence="1">
    <location>
        <begin position="1"/>
        <end position="19"/>
    </location>
</feature>
<dbReference type="InterPro" id="IPR008528">
    <property type="entry name" value="unc-13_homologue"/>
</dbReference>
<feature type="compositionally biased region" description="Low complexity" evidence="1">
    <location>
        <begin position="141"/>
        <end position="158"/>
    </location>
</feature>
<dbReference type="PANTHER" id="PTHR31280">
    <property type="entry name" value="PROTEIN UNC-13 HOMOLOG"/>
    <property type="match status" value="1"/>
</dbReference>
<feature type="region of interest" description="Disordered" evidence="1">
    <location>
        <begin position="1"/>
        <end position="20"/>
    </location>
</feature>
<dbReference type="OrthoDB" id="2015333at2759"/>
<dbReference type="AlphaFoldDB" id="A0A7J6WXU7"/>